<organism evidence="2 3">
    <name type="scientific">Limnoraphis robusta CS-951</name>
    <dbReference type="NCBI Taxonomy" id="1637645"/>
    <lineage>
        <taxon>Bacteria</taxon>
        <taxon>Bacillati</taxon>
        <taxon>Cyanobacteriota</taxon>
        <taxon>Cyanophyceae</taxon>
        <taxon>Oscillatoriophycideae</taxon>
        <taxon>Oscillatoriales</taxon>
        <taxon>Sirenicapillariaceae</taxon>
        <taxon>Limnoraphis</taxon>
    </lineage>
</organism>
<evidence type="ECO:0000313" key="2">
    <source>
        <dbReference type="EMBL" id="KKD38776.1"/>
    </source>
</evidence>
<sequence length="89" mass="10226">MIIQCEQEGVTRQEIIEINHRLDDFQDNTQVSNELLITLFSISLGCWGMTFAFLASFVVYSFLDAFKNLEKYFPALKDILIKDSKGNAK</sequence>
<keyword evidence="1" id="KW-0812">Transmembrane</keyword>
<dbReference type="EMBL" id="LATL02000353">
    <property type="protein sequence ID" value="KKD38776.1"/>
    <property type="molecule type" value="Genomic_DNA"/>
</dbReference>
<comment type="caution">
    <text evidence="2">The sequence shown here is derived from an EMBL/GenBank/DDBJ whole genome shotgun (WGS) entry which is preliminary data.</text>
</comment>
<evidence type="ECO:0000313" key="3">
    <source>
        <dbReference type="Proteomes" id="UP000033607"/>
    </source>
</evidence>
<protein>
    <submittedName>
        <fullName evidence="2">Uncharacterized protein</fullName>
    </submittedName>
</protein>
<dbReference type="Proteomes" id="UP000033607">
    <property type="component" value="Unassembled WGS sequence"/>
</dbReference>
<proteinExistence type="predicted"/>
<feature type="transmembrane region" description="Helical" evidence="1">
    <location>
        <begin position="35"/>
        <end position="63"/>
    </location>
</feature>
<evidence type="ECO:0000256" key="1">
    <source>
        <dbReference type="SAM" id="Phobius"/>
    </source>
</evidence>
<gene>
    <name evidence="2" type="ORF">WN50_06950</name>
</gene>
<keyword evidence="1" id="KW-0472">Membrane</keyword>
<keyword evidence="1" id="KW-1133">Transmembrane helix</keyword>
<dbReference type="AlphaFoldDB" id="A0A0F5YIQ9"/>
<name>A0A0F5YIQ9_9CYAN</name>
<reference evidence="2 3" key="1">
    <citation type="submission" date="2015-06" db="EMBL/GenBank/DDBJ databases">
        <title>Draft genome assembly of filamentous brackish cyanobacterium Limnoraphis robusta strain CS-951.</title>
        <authorList>
            <person name="Willis A."/>
            <person name="Parks M."/>
            <person name="Burford M.A."/>
        </authorList>
    </citation>
    <scope>NUCLEOTIDE SEQUENCE [LARGE SCALE GENOMIC DNA]</scope>
    <source>
        <strain evidence="2 3">CS-951</strain>
    </source>
</reference>
<accession>A0A0F5YIQ9</accession>
<dbReference type="RefSeq" id="WP_046277794.1">
    <property type="nucleotide sequence ID" value="NZ_LATL02000353.1"/>
</dbReference>